<comment type="caution">
    <text evidence="2">The sequence shown here is derived from an EMBL/GenBank/DDBJ whole genome shotgun (WGS) entry which is preliminary data.</text>
</comment>
<evidence type="ECO:0000313" key="3">
    <source>
        <dbReference type="Proteomes" id="UP000823634"/>
    </source>
</evidence>
<protein>
    <recommendedName>
        <fullName evidence="4">SsuA/THI5-like domain-containing protein</fullName>
    </recommendedName>
</protein>
<organism evidence="2 3">
    <name type="scientific">Candidatus Alloenteromonas pullistercoris</name>
    <dbReference type="NCBI Taxonomy" id="2840785"/>
    <lineage>
        <taxon>Bacteria</taxon>
        <taxon>Bacillati</taxon>
        <taxon>Bacillota</taxon>
        <taxon>Bacillota incertae sedis</taxon>
        <taxon>Candidatus Alloenteromonas</taxon>
    </lineage>
</organism>
<dbReference type="EMBL" id="JADINA010000021">
    <property type="protein sequence ID" value="MBO8426315.1"/>
    <property type="molecule type" value="Genomic_DNA"/>
</dbReference>
<feature type="compositionally biased region" description="Low complexity" evidence="1">
    <location>
        <begin position="25"/>
        <end position="38"/>
    </location>
</feature>
<reference evidence="2" key="1">
    <citation type="submission" date="2020-10" db="EMBL/GenBank/DDBJ databases">
        <authorList>
            <person name="Gilroy R."/>
        </authorList>
    </citation>
    <scope>NUCLEOTIDE SEQUENCE</scope>
    <source>
        <strain evidence="2">17113</strain>
    </source>
</reference>
<reference evidence="2" key="2">
    <citation type="journal article" date="2021" name="PeerJ">
        <title>Extensive microbial diversity within the chicken gut microbiome revealed by metagenomics and culture.</title>
        <authorList>
            <person name="Gilroy R."/>
            <person name="Ravi A."/>
            <person name="Getino M."/>
            <person name="Pursley I."/>
            <person name="Horton D.L."/>
            <person name="Alikhan N.F."/>
            <person name="Baker D."/>
            <person name="Gharbi K."/>
            <person name="Hall N."/>
            <person name="Watson M."/>
            <person name="Adriaenssens E.M."/>
            <person name="Foster-Nyarko E."/>
            <person name="Jarju S."/>
            <person name="Secka A."/>
            <person name="Antonio M."/>
            <person name="Oren A."/>
            <person name="Chaudhuri R.R."/>
            <person name="La Ragione R."/>
            <person name="Hildebrand F."/>
            <person name="Pallen M.J."/>
        </authorList>
    </citation>
    <scope>NUCLEOTIDE SEQUENCE</scope>
    <source>
        <strain evidence="2">17113</strain>
    </source>
</reference>
<name>A0A9D9DG39_9FIRM</name>
<evidence type="ECO:0000256" key="1">
    <source>
        <dbReference type="SAM" id="MobiDB-lite"/>
    </source>
</evidence>
<sequence length="357" mass="38286">MNKTLIMALASTSLALVGCQGGAGSSSSESSLPDSSPDATGSSSENKGEIDTSEVTLITPTGIPTLAFYDLGAEDNRWFSTSSPSDFIPAAFSSGQYDFIVFDGINGLTNVTNNKRDYALARWISGGTYYLVSTKYDSPEDLGIDKTIDSFVQNGVANQALMNLAEDHWGIEGLSESGLIKYESGVLTVVQNLISNPEAYDFYLVAQPALTNAKAQLSAKGIELNIIYNLQDEWKEAHGEDSTIPAAGLFVNKTAYGENKDVMDAFIAETEERMANAVENPELAVEALTAYEALDPNSDSDCSARFGFTPALVSALQKDGANQFNIQSEYADPMEVANAFQHIVGGPEYPESSFLSR</sequence>
<accession>A0A9D9DG39</accession>
<gene>
    <name evidence="2" type="ORF">IAC61_03225</name>
</gene>
<dbReference type="Gene3D" id="3.40.190.10">
    <property type="entry name" value="Periplasmic binding protein-like II"/>
    <property type="match status" value="1"/>
</dbReference>
<feature type="region of interest" description="Disordered" evidence="1">
    <location>
        <begin position="25"/>
        <end position="52"/>
    </location>
</feature>
<proteinExistence type="predicted"/>
<dbReference type="PROSITE" id="PS51257">
    <property type="entry name" value="PROKAR_LIPOPROTEIN"/>
    <property type="match status" value="1"/>
</dbReference>
<dbReference type="SUPFAM" id="SSF53850">
    <property type="entry name" value="Periplasmic binding protein-like II"/>
    <property type="match status" value="1"/>
</dbReference>
<evidence type="ECO:0008006" key="4">
    <source>
        <dbReference type="Google" id="ProtNLM"/>
    </source>
</evidence>
<evidence type="ECO:0000313" key="2">
    <source>
        <dbReference type="EMBL" id="MBO8426315.1"/>
    </source>
</evidence>
<dbReference type="Proteomes" id="UP000823634">
    <property type="component" value="Unassembled WGS sequence"/>
</dbReference>
<dbReference type="AlphaFoldDB" id="A0A9D9DG39"/>